<dbReference type="Gene3D" id="1.20.1280.50">
    <property type="match status" value="1"/>
</dbReference>
<keyword evidence="3" id="KW-1185">Reference proteome</keyword>
<dbReference type="PROSITE" id="PS50181">
    <property type="entry name" value="FBOX"/>
    <property type="match status" value="1"/>
</dbReference>
<gene>
    <name evidence="2" type="ORF">HID58_012854</name>
</gene>
<feature type="domain" description="F-box" evidence="1">
    <location>
        <begin position="338"/>
        <end position="384"/>
    </location>
</feature>
<dbReference type="InterPro" id="IPR001810">
    <property type="entry name" value="F-box_dom"/>
</dbReference>
<name>A0ABQ8E2V5_BRANA</name>
<dbReference type="InterPro" id="IPR057499">
    <property type="entry name" value="Kelch_FKB95"/>
</dbReference>
<dbReference type="SMART" id="SM00256">
    <property type="entry name" value="FBOX"/>
    <property type="match status" value="2"/>
</dbReference>
<dbReference type="CDD" id="cd22152">
    <property type="entry name" value="F-box_AtAFR-like"/>
    <property type="match status" value="2"/>
</dbReference>
<dbReference type="PANTHER" id="PTHR24414">
    <property type="entry name" value="F-BOX/KELCH-REPEAT PROTEIN SKIP4"/>
    <property type="match status" value="1"/>
</dbReference>
<comment type="caution">
    <text evidence="2">The sequence shown here is derived from an EMBL/GenBank/DDBJ whole genome shotgun (WGS) entry which is preliminary data.</text>
</comment>
<evidence type="ECO:0000259" key="1">
    <source>
        <dbReference type="PROSITE" id="PS50181"/>
    </source>
</evidence>
<dbReference type="PANTHER" id="PTHR24414:SF80">
    <property type="entry name" value="F-BOX DOMAIN-CONTAINING PROTEIN"/>
    <property type="match status" value="1"/>
</dbReference>
<dbReference type="Proteomes" id="UP000824890">
    <property type="component" value="Unassembled WGS sequence"/>
</dbReference>
<dbReference type="EMBL" id="JAGKQM010000003">
    <property type="protein sequence ID" value="KAH0935737.1"/>
    <property type="molecule type" value="Genomic_DNA"/>
</dbReference>
<dbReference type="SUPFAM" id="SSF117281">
    <property type="entry name" value="Kelch motif"/>
    <property type="match status" value="2"/>
</dbReference>
<protein>
    <recommendedName>
        <fullName evidence="1">F-box domain-containing protein</fullName>
    </recommendedName>
</protein>
<reference evidence="2 3" key="1">
    <citation type="submission" date="2021-05" db="EMBL/GenBank/DDBJ databases">
        <title>Genome Assembly of Synthetic Allotetraploid Brassica napus Reveals Homoeologous Exchanges between Subgenomes.</title>
        <authorList>
            <person name="Davis J.T."/>
        </authorList>
    </citation>
    <scope>NUCLEOTIDE SEQUENCE [LARGE SCALE GENOMIC DNA]</scope>
    <source>
        <strain evidence="3">cv. Da-Ae</strain>
        <tissue evidence="2">Seedling</tissue>
    </source>
</reference>
<feature type="non-terminal residue" evidence="2">
    <location>
        <position position="695"/>
    </location>
</feature>
<proteinExistence type="predicted"/>
<dbReference type="InterPro" id="IPR036047">
    <property type="entry name" value="F-box-like_dom_sf"/>
</dbReference>
<sequence>MNSDDEIVENILARVSRCNYPSLSLVSKRFHSLLSSPQLYKTRSHIRTTEPCLYLCPKHSENRPPKWFTLWMKPVDETLTDHDDNHRLPHDDHNHPVRILDCRTHTWRDGPSMLMPRWYWTRANAFLLDLKIYVMGRWGSDESQHNWMEVLDIKTQTWRHLRIHGVDKFDSNWFVTNVFEGKMYTIAEKKSYAYDTQESRWEVVETHKNFRYINDWCVIKDVMYCFSRSGYCMWYDSKAGDWIDVMGSDIQALRMHRKSSLVWSWVHEVRNLGRIWCAKIALEKRESEVWGKIEWDNSVSESRWFSSCIQFPLKMNSDDEQLQGNKNTNLPPPLNLQSQSFSSLPHEISENILARVSRCNYPSLSLVSKRFHSLLSSPELYKTRSHIRTTEPCLYVCLKHYEDQPSKWFTLWMRPVDETLTKDDDDHLLPHDDYSLFPVPSSCNPFLEPYCTLVAVGSELYVIGGTYEAPSSAVRILDCCTHTWRDGPSMLVARWCVDAFLLDEKIYVMGRSGINESLAWIEVLDIKTQTWRQLRSLGAYEFDSRWFEINVFKGKIYAIAEDKSYAYDPQESRWEVVETHRRGFKFIKDWCVIEDVMYCFTHSGYCKWYDSKTRDWIDVKGSDMELLRMHRTCGLAWRPMLRIHNLGGKLLVMWVPDFEIDNEKTERRIWCAKIALEKRGSDVWGKIEWANSVHE</sequence>
<evidence type="ECO:0000313" key="2">
    <source>
        <dbReference type="EMBL" id="KAH0935737.1"/>
    </source>
</evidence>
<dbReference type="Pfam" id="PF25210">
    <property type="entry name" value="Kelch_FKB95"/>
    <property type="match status" value="2"/>
</dbReference>
<dbReference type="Gene3D" id="2.120.10.80">
    <property type="entry name" value="Kelch-type beta propeller"/>
    <property type="match status" value="2"/>
</dbReference>
<dbReference type="SUPFAM" id="SSF81383">
    <property type="entry name" value="F-box domain"/>
    <property type="match status" value="2"/>
</dbReference>
<dbReference type="InterPro" id="IPR050354">
    <property type="entry name" value="F-box/kelch-repeat_ARATH"/>
</dbReference>
<organism evidence="2 3">
    <name type="scientific">Brassica napus</name>
    <name type="common">Rape</name>
    <dbReference type="NCBI Taxonomy" id="3708"/>
    <lineage>
        <taxon>Eukaryota</taxon>
        <taxon>Viridiplantae</taxon>
        <taxon>Streptophyta</taxon>
        <taxon>Embryophyta</taxon>
        <taxon>Tracheophyta</taxon>
        <taxon>Spermatophyta</taxon>
        <taxon>Magnoliopsida</taxon>
        <taxon>eudicotyledons</taxon>
        <taxon>Gunneridae</taxon>
        <taxon>Pentapetalae</taxon>
        <taxon>rosids</taxon>
        <taxon>malvids</taxon>
        <taxon>Brassicales</taxon>
        <taxon>Brassicaceae</taxon>
        <taxon>Brassiceae</taxon>
        <taxon>Brassica</taxon>
    </lineage>
</organism>
<evidence type="ECO:0000313" key="3">
    <source>
        <dbReference type="Proteomes" id="UP000824890"/>
    </source>
</evidence>
<accession>A0ABQ8E2V5</accession>
<dbReference type="Pfam" id="PF00646">
    <property type="entry name" value="F-box"/>
    <property type="match status" value="2"/>
</dbReference>
<dbReference type="InterPro" id="IPR015915">
    <property type="entry name" value="Kelch-typ_b-propeller"/>
</dbReference>